<name>A0ABT0H221_9HYPH</name>
<dbReference type="PANTHER" id="PTHR37936:SF3">
    <property type="entry name" value="TRANSPOSASE INSC FOR INSERTION ELEMENT IS2A-RELATED"/>
    <property type="match status" value="1"/>
</dbReference>
<evidence type="ECO:0000313" key="2">
    <source>
        <dbReference type="Proteomes" id="UP001431221"/>
    </source>
</evidence>
<sequence>MCATNSFLRSLGVEFYASGQRRWPDEVKAQAVAETLAPGATVNSVAACYGVKPNHLSAWRRLAKQGKLILPAAETAEETTAFAPLVLCEPAAAQAQEAPSRSTDMLHIVFGDVTIDLAADTPAVRVAEIVHALVASS</sequence>
<dbReference type="RefSeq" id="WP_248159535.1">
    <property type="nucleotide sequence ID" value="NZ_JALNMJ010000030.1"/>
</dbReference>
<dbReference type="InterPro" id="IPR002514">
    <property type="entry name" value="Transposase_8"/>
</dbReference>
<protein>
    <submittedName>
        <fullName evidence="1">Transposase</fullName>
    </submittedName>
</protein>
<dbReference type="SUPFAM" id="SSF48295">
    <property type="entry name" value="TrpR-like"/>
    <property type="match status" value="1"/>
</dbReference>
<reference evidence="1" key="1">
    <citation type="submission" date="2022-04" db="EMBL/GenBank/DDBJ databases">
        <title>Roseibium sp. CAU 1639 isolated from mud.</title>
        <authorList>
            <person name="Kim W."/>
        </authorList>
    </citation>
    <scope>NUCLEOTIDE SEQUENCE</scope>
    <source>
        <strain evidence="1">CAU 1639</strain>
    </source>
</reference>
<dbReference type="InterPro" id="IPR010921">
    <property type="entry name" value="Trp_repressor/repl_initiator"/>
</dbReference>
<evidence type="ECO:0000313" key="1">
    <source>
        <dbReference type="EMBL" id="MCK7615744.1"/>
    </source>
</evidence>
<comment type="caution">
    <text evidence="1">The sequence shown here is derived from an EMBL/GenBank/DDBJ whole genome shotgun (WGS) entry which is preliminary data.</text>
</comment>
<gene>
    <name evidence="1" type="ORF">M0H32_26610</name>
</gene>
<dbReference type="PANTHER" id="PTHR37936">
    <property type="entry name" value="TRANSPOSASE INSC FOR INSERTION ELEMENT IS2A-RELATED"/>
    <property type="match status" value="1"/>
</dbReference>
<accession>A0ABT0H221</accession>
<keyword evidence="2" id="KW-1185">Reference proteome</keyword>
<dbReference type="Gene3D" id="1.10.10.60">
    <property type="entry name" value="Homeodomain-like"/>
    <property type="match status" value="1"/>
</dbReference>
<dbReference type="EMBL" id="JALNMJ010000030">
    <property type="protein sequence ID" value="MCK7615744.1"/>
    <property type="molecule type" value="Genomic_DNA"/>
</dbReference>
<dbReference type="Proteomes" id="UP001431221">
    <property type="component" value="Unassembled WGS sequence"/>
</dbReference>
<organism evidence="1 2">
    <name type="scientific">Roseibium sediminicola</name>
    <dbReference type="NCBI Taxonomy" id="2933272"/>
    <lineage>
        <taxon>Bacteria</taxon>
        <taxon>Pseudomonadati</taxon>
        <taxon>Pseudomonadota</taxon>
        <taxon>Alphaproteobacteria</taxon>
        <taxon>Hyphomicrobiales</taxon>
        <taxon>Stappiaceae</taxon>
        <taxon>Roseibium</taxon>
    </lineage>
</organism>
<dbReference type="Pfam" id="PF01527">
    <property type="entry name" value="HTH_Tnp_1"/>
    <property type="match status" value="1"/>
</dbReference>
<dbReference type="NCBIfam" id="NF047595">
    <property type="entry name" value="IS66_ISRel24_TnpA"/>
    <property type="match status" value="1"/>
</dbReference>
<proteinExistence type="predicted"/>